<dbReference type="InterPro" id="IPR046347">
    <property type="entry name" value="bZIP_sf"/>
</dbReference>
<dbReference type="InterPro" id="IPR004827">
    <property type="entry name" value="bZIP"/>
</dbReference>
<comment type="caution">
    <text evidence="6">The sequence shown here is derived from an EMBL/GenBank/DDBJ whole genome shotgun (WGS) entry which is preliminary data.</text>
</comment>
<keyword evidence="2" id="KW-0238">DNA-binding</keyword>
<feature type="compositionally biased region" description="Basic and acidic residues" evidence="4">
    <location>
        <begin position="226"/>
        <end position="236"/>
    </location>
</feature>
<dbReference type="SMART" id="SM00338">
    <property type="entry name" value="BRLZ"/>
    <property type="match status" value="1"/>
</dbReference>
<dbReference type="AlphaFoldDB" id="A0A9W7SZB6"/>
<dbReference type="EMBL" id="RIBY02000369">
    <property type="protein sequence ID" value="KAH9843388.1"/>
    <property type="molecule type" value="Genomic_DNA"/>
</dbReference>
<feature type="region of interest" description="Disordered" evidence="4">
    <location>
        <begin position="388"/>
        <end position="433"/>
    </location>
</feature>
<feature type="domain" description="BZIP" evidence="5">
    <location>
        <begin position="204"/>
        <end position="261"/>
    </location>
</feature>
<protein>
    <submittedName>
        <fullName evidence="6">Basic region leucine zipper</fullName>
    </submittedName>
</protein>
<gene>
    <name evidence="6" type="ORF">Tdes44962_MAKER07458</name>
</gene>
<evidence type="ECO:0000259" key="5">
    <source>
        <dbReference type="PROSITE" id="PS50217"/>
    </source>
</evidence>
<dbReference type="Proteomes" id="UP001138500">
    <property type="component" value="Unassembled WGS sequence"/>
</dbReference>
<feature type="compositionally biased region" description="Polar residues" evidence="4">
    <location>
        <begin position="108"/>
        <end position="117"/>
    </location>
</feature>
<dbReference type="PROSITE" id="PS00036">
    <property type="entry name" value="BZIP_BASIC"/>
    <property type="match status" value="1"/>
</dbReference>
<feature type="region of interest" description="Disordered" evidence="4">
    <location>
        <begin position="98"/>
        <end position="117"/>
    </location>
</feature>
<keyword evidence="7" id="KW-1185">Reference proteome</keyword>
<dbReference type="PANTHER" id="PTHR23351:SF24">
    <property type="entry name" value="ACTIVATING TRANSCRIPTION FACTOR 3-RELATED"/>
    <property type="match status" value="1"/>
</dbReference>
<evidence type="ECO:0000313" key="7">
    <source>
        <dbReference type="Proteomes" id="UP001138500"/>
    </source>
</evidence>
<evidence type="ECO:0000256" key="3">
    <source>
        <dbReference type="ARBA" id="ARBA00023163"/>
    </source>
</evidence>
<dbReference type="GO" id="GO:0000978">
    <property type="term" value="F:RNA polymerase II cis-regulatory region sequence-specific DNA binding"/>
    <property type="evidence" value="ECO:0007669"/>
    <property type="project" value="TreeGrafter"/>
</dbReference>
<feature type="region of interest" description="Disordered" evidence="4">
    <location>
        <begin position="127"/>
        <end position="236"/>
    </location>
</feature>
<evidence type="ECO:0000256" key="4">
    <source>
        <dbReference type="SAM" id="MobiDB-lite"/>
    </source>
</evidence>
<evidence type="ECO:0000256" key="2">
    <source>
        <dbReference type="ARBA" id="ARBA00023125"/>
    </source>
</evidence>
<feature type="region of interest" description="Disordered" evidence="4">
    <location>
        <begin position="303"/>
        <end position="366"/>
    </location>
</feature>
<keyword evidence="1" id="KW-0805">Transcription regulation</keyword>
<reference evidence="6 7" key="1">
    <citation type="journal article" date="2018" name="IMA Fungus">
        <title>IMA Genome-F 10: Nine draft genome sequences of Claviceps purpurea s.lat., including C. arundinis, C. humidiphila, and C. cf. spartinae, pseudomolecules for the pitch canker pathogen Fusarium circinatum, draft genome of Davidsoniella eucalypti, Grosmannia galeiformis, Quambalaria eucalypti, and Teratosphaeria destructans.</title>
        <authorList>
            <person name="Wingfield B.D."/>
            <person name="Liu M."/>
            <person name="Nguyen H.D."/>
            <person name="Lane F.A."/>
            <person name="Morgan S.W."/>
            <person name="De Vos L."/>
            <person name="Wilken P.M."/>
            <person name="Duong T.A."/>
            <person name="Aylward J."/>
            <person name="Coetzee M.P."/>
            <person name="Dadej K."/>
            <person name="De Beer Z.W."/>
            <person name="Findlay W."/>
            <person name="Havenga M."/>
            <person name="Kolarik M."/>
            <person name="Menzies J.G."/>
            <person name="Naidoo K."/>
            <person name="Pochopski O."/>
            <person name="Shoukouhi P."/>
            <person name="Santana Q.C."/>
            <person name="Seifert K.A."/>
            <person name="Soal N."/>
            <person name="Steenkamp E.T."/>
            <person name="Tatham C.T."/>
            <person name="van der Nest M.A."/>
            <person name="Wingfield M.J."/>
        </authorList>
    </citation>
    <scope>NUCLEOTIDE SEQUENCE [LARGE SCALE GENOMIC DNA]</scope>
    <source>
        <strain evidence="6">CMW44962</strain>
    </source>
</reference>
<name>A0A9W7SZB6_9PEZI</name>
<dbReference type="PRINTS" id="PR00042">
    <property type="entry name" value="LEUZIPPRFOS"/>
</dbReference>
<evidence type="ECO:0000313" key="6">
    <source>
        <dbReference type="EMBL" id="KAH9843388.1"/>
    </source>
</evidence>
<dbReference type="CDD" id="cd14687">
    <property type="entry name" value="bZIP_ATF2"/>
    <property type="match status" value="1"/>
</dbReference>
<dbReference type="InterPro" id="IPR000837">
    <property type="entry name" value="AP-1"/>
</dbReference>
<proteinExistence type="predicted"/>
<sequence length="433" mass="47006">MTEQHFPEANYTPADTAFEPHSEFDFAEGSEAFHAFPSYSQLGDHRFGAMSGPVVQNAQNHAGFFGAGHFPVGSSSLAPGNSVLADINPSHVWGISNSSIDTPHMHPDSSNNVPCSTQNDIIESRRDTAAERHGQVTPPEDTSAPDFRPRHDSGPGDPSKTSKPAKMDKSQRARNAAVSRHSKAKLQRALNAESNVESGSPGVEDKKERYREKNRQAAAKCRQKKKENTDDLESKHRTLSAHNSFLKNEVRQLRGQLVELRLQALPHHDSDPRCKCTGLHHFNRAQAKRLTETATLGQLGLVNSPTTLSEGHDSTAPSPRATSDRMNSLPRVPSSLTGLPPRPASFAAPSDFGFGQSTAPEPMEDCRRTAGSIDNSMLFFGHIHGSSGEKFSGLRSSPIDSQHEYDGLHPSPGAETNGYAVFQPPAGNGCERR</sequence>
<dbReference type="OrthoDB" id="295274at2759"/>
<dbReference type="GO" id="GO:0000981">
    <property type="term" value="F:DNA-binding transcription factor activity, RNA polymerase II-specific"/>
    <property type="evidence" value="ECO:0007669"/>
    <property type="project" value="TreeGrafter"/>
</dbReference>
<organism evidence="6 7">
    <name type="scientific">Teratosphaeria destructans</name>
    <dbReference type="NCBI Taxonomy" id="418781"/>
    <lineage>
        <taxon>Eukaryota</taxon>
        <taxon>Fungi</taxon>
        <taxon>Dikarya</taxon>
        <taxon>Ascomycota</taxon>
        <taxon>Pezizomycotina</taxon>
        <taxon>Dothideomycetes</taxon>
        <taxon>Dothideomycetidae</taxon>
        <taxon>Mycosphaerellales</taxon>
        <taxon>Teratosphaeriaceae</taxon>
        <taxon>Teratosphaeria</taxon>
    </lineage>
</organism>
<dbReference type="Gene3D" id="1.20.5.170">
    <property type="match status" value="1"/>
</dbReference>
<feature type="compositionally biased region" description="Basic and acidic residues" evidence="4">
    <location>
        <begin position="203"/>
        <end position="215"/>
    </location>
</feature>
<reference evidence="6 7" key="2">
    <citation type="journal article" date="2021" name="Curr. Genet.">
        <title>Genetic response to nitrogen starvation in the aggressive Eucalyptus foliar pathogen Teratosphaeria destructans.</title>
        <authorList>
            <person name="Havenga M."/>
            <person name="Wingfield B.D."/>
            <person name="Wingfield M.J."/>
            <person name="Dreyer L.L."/>
            <person name="Roets F."/>
            <person name="Aylward J."/>
        </authorList>
    </citation>
    <scope>NUCLEOTIDE SEQUENCE [LARGE SCALE GENOMIC DNA]</scope>
    <source>
        <strain evidence="6">CMW44962</strain>
    </source>
</reference>
<keyword evidence="3" id="KW-0804">Transcription</keyword>
<dbReference type="PROSITE" id="PS50217">
    <property type="entry name" value="BZIP"/>
    <property type="match status" value="1"/>
</dbReference>
<dbReference type="SUPFAM" id="SSF57959">
    <property type="entry name" value="Leucine zipper domain"/>
    <property type="match status" value="1"/>
</dbReference>
<dbReference type="GO" id="GO:0005634">
    <property type="term" value="C:nucleus"/>
    <property type="evidence" value="ECO:0007669"/>
    <property type="project" value="TreeGrafter"/>
</dbReference>
<feature type="compositionally biased region" description="Polar residues" evidence="4">
    <location>
        <begin position="303"/>
        <end position="326"/>
    </location>
</feature>
<accession>A0A9W7SZB6</accession>
<evidence type="ECO:0000256" key="1">
    <source>
        <dbReference type="ARBA" id="ARBA00023015"/>
    </source>
</evidence>
<dbReference type="PANTHER" id="PTHR23351">
    <property type="entry name" value="FOS TRANSCRIPTION FACTOR-RELATED"/>
    <property type="match status" value="1"/>
</dbReference>
<dbReference type="Pfam" id="PF00170">
    <property type="entry name" value="bZIP_1"/>
    <property type="match status" value="1"/>
</dbReference>